<comment type="function">
    <text evidence="1 15 17">Specifically methylates guanosine-37 in various tRNAs.</text>
</comment>
<comment type="caution">
    <text evidence="19">The sequence shown here is derived from an EMBL/GenBank/DDBJ whole genome shotgun (WGS) entry which is preliminary data.</text>
</comment>
<comment type="catalytic activity">
    <reaction evidence="14 15 17">
        <text>guanosine(37) in tRNA + S-adenosyl-L-methionine = N(1)-methylguanosine(37) in tRNA + S-adenosyl-L-homocysteine + H(+)</text>
        <dbReference type="Rhea" id="RHEA:36899"/>
        <dbReference type="Rhea" id="RHEA-COMP:10145"/>
        <dbReference type="Rhea" id="RHEA-COMP:10147"/>
        <dbReference type="ChEBI" id="CHEBI:15378"/>
        <dbReference type="ChEBI" id="CHEBI:57856"/>
        <dbReference type="ChEBI" id="CHEBI:59789"/>
        <dbReference type="ChEBI" id="CHEBI:73542"/>
        <dbReference type="ChEBI" id="CHEBI:74269"/>
        <dbReference type="EC" id="2.1.1.228"/>
    </reaction>
</comment>
<dbReference type="GO" id="GO:0002939">
    <property type="term" value="P:tRNA N1-guanine methylation"/>
    <property type="evidence" value="ECO:0007669"/>
    <property type="project" value="TreeGrafter"/>
</dbReference>
<dbReference type="Gene3D" id="1.10.1270.20">
    <property type="entry name" value="tRNA(m1g37)methyltransferase, domain 2"/>
    <property type="match status" value="1"/>
</dbReference>
<dbReference type="PANTHER" id="PTHR46417:SF1">
    <property type="entry name" value="TRNA (GUANINE-N(1)-)-METHYLTRANSFERASE"/>
    <property type="match status" value="1"/>
</dbReference>
<accession>A0A1F5H7I3</accession>
<evidence type="ECO:0000256" key="3">
    <source>
        <dbReference type="ARBA" id="ARBA00007630"/>
    </source>
</evidence>
<evidence type="ECO:0000256" key="14">
    <source>
        <dbReference type="ARBA" id="ARBA00047783"/>
    </source>
</evidence>
<dbReference type="GO" id="GO:0005829">
    <property type="term" value="C:cytosol"/>
    <property type="evidence" value="ECO:0007669"/>
    <property type="project" value="TreeGrafter"/>
</dbReference>
<dbReference type="Proteomes" id="UP000177039">
    <property type="component" value="Unassembled WGS sequence"/>
</dbReference>
<evidence type="ECO:0000256" key="7">
    <source>
        <dbReference type="ARBA" id="ARBA00022490"/>
    </source>
</evidence>
<evidence type="ECO:0000256" key="17">
    <source>
        <dbReference type="RuleBase" id="RU003464"/>
    </source>
</evidence>
<dbReference type="SUPFAM" id="SSF75217">
    <property type="entry name" value="alpha/beta knot"/>
    <property type="match status" value="1"/>
</dbReference>
<dbReference type="Gene3D" id="3.40.1280.10">
    <property type="match status" value="1"/>
</dbReference>
<evidence type="ECO:0000313" key="19">
    <source>
        <dbReference type="EMBL" id="OGE00123.1"/>
    </source>
</evidence>
<dbReference type="InterPro" id="IPR029028">
    <property type="entry name" value="Alpha/beta_knot_MTases"/>
</dbReference>
<evidence type="ECO:0000259" key="18">
    <source>
        <dbReference type="Pfam" id="PF01746"/>
    </source>
</evidence>
<dbReference type="NCBIfam" id="TIGR00088">
    <property type="entry name" value="trmD"/>
    <property type="match status" value="1"/>
</dbReference>
<evidence type="ECO:0000256" key="6">
    <source>
        <dbReference type="ARBA" id="ARBA00014679"/>
    </source>
</evidence>
<dbReference type="EC" id="2.1.1.228" evidence="5 15"/>
<evidence type="ECO:0000256" key="2">
    <source>
        <dbReference type="ARBA" id="ARBA00004496"/>
    </source>
</evidence>
<protein>
    <recommendedName>
        <fullName evidence="6 15">tRNA (guanine-N(1)-)-methyltransferase</fullName>
        <ecNumber evidence="5 15">2.1.1.228</ecNumber>
    </recommendedName>
    <alternativeName>
        <fullName evidence="12 15">M1G-methyltransferase</fullName>
    </alternativeName>
    <alternativeName>
        <fullName evidence="13 15">tRNA [GM37] methyltransferase</fullName>
    </alternativeName>
</protein>
<reference evidence="19 20" key="1">
    <citation type="journal article" date="2016" name="Nat. Commun.">
        <title>Thousands of microbial genomes shed light on interconnected biogeochemical processes in an aquifer system.</title>
        <authorList>
            <person name="Anantharaman K."/>
            <person name="Brown C.T."/>
            <person name="Hug L.A."/>
            <person name="Sharon I."/>
            <person name="Castelle C.J."/>
            <person name="Probst A.J."/>
            <person name="Thomas B.C."/>
            <person name="Singh A."/>
            <person name="Wilkins M.J."/>
            <person name="Karaoz U."/>
            <person name="Brodie E.L."/>
            <person name="Williams K.H."/>
            <person name="Hubbard S.S."/>
            <person name="Banfield J.F."/>
        </authorList>
    </citation>
    <scope>NUCLEOTIDE SEQUENCE [LARGE SCALE GENOMIC DNA]</scope>
</reference>
<evidence type="ECO:0000256" key="16">
    <source>
        <dbReference type="PIRSR" id="PIRSR000386-1"/>
    </source>
</evidence>
<dbReference type="HAMAP" id="MF_00605">
    <property type="entry name" value="TrmD"/>
    <property type="match status" value="1"/>
</dbReference>
<keyword evidence="8 15" id="KW-0489">Methyltransferase</keyword>
<evidence type="ECO:0000256" key="5">
    <source>
        <dbReference type="ARBA" id="ARBA00012807"/>
    </source>
</evidence>
<keyword evidence="9 15" id="KW-0808">Transferase</keyword>
<dbReference type="PANTHER" id="PTHR46417">
    <property type="entry name" value="TRNA (GUANINE-N(1)-)-METHYLTRANSFERASE"/>
    <property type="match status" value="1"/>
</dbReference>
<feature type="domain" description="tRNA methyltransferase TRMD/TRM10-type" evidence="18">
    <location>
        <begin position="1"/>
        <end position="222"/>
    </location>
</feature>
<evidence type="ECO:0000256" key="1">
    <source>
        <dbReference type="ARBA" id="ARBA00002634"/>
    </source>
</evidence>
<dbReference type="CDD" id="cd18080">
    <property type="entry name" value="TrmD-like"/>
    <property type="match status" value="1"/>
</dbReference>
<comment type="similarity">
    <text evidence="3 15 17">Belongs to the RNA methyltransferase TrmD family.</text>
</comment>
<evidence type="ECO:0000256" key="12">
    <source>
        <dbReference type="ARBA" id="ARBA00029736"/>
    </source>
</evidence>
<keyword evidence="10 15" id="KW-0949">S-adenosyl-L-methionine</keyword>
<evidence type="ECO:0000313" key="20">
    <source>
        <dbReference type="Proteomes" id="UP000177039"/>
    </source>
</evidence>
<comment type="subcellular location">
    <subcellularLocation>
        <location evidence="2 15 17">Cytoplasm</location>
    </subcellularLocation>
</comment>
<organism evidence="19 20">
    <name type="scientific">Candidatus Curtissbacteria bacterium RIFCSPLOWO2_01_FULL_42_50</name>
    <dbReference type="NCBI Taxonomy" id="1797730"/>
    <lineage>
        <taxon>Bacteria</taxon>
        <taxon>Candidatus Curtissiibacteriota</taxon>
    </lineage>
</organism>
<dbReference type="FunFam" id="3.40.1280.10:FF:000001">
    <property type="entry name" value="tRNA (guanine-N(1)-)-methyltransferase"/>
    <property type="match status" value="1"/>
</dbReference>
<evidence type="ECO:0000256" key="10">
    <source>
        <dbReference type="ARBA" id="ARBA00022691"/>
    </source>
</evidence>
<dbReference type="InterPro" id="IPR002649">
    <property type="entry name" value="tRNA_m1G_MeTrfase_TrmD"/>
</dbReference>
<dbReference type="GO" id="GO:0052906">
    <property type="term" value="F:tRNA (guanine(37)-N1)-methyltransferase activity"/>
    <property type="evidence" value="ECO:0007669"/>
    <property type="project" value="UniProtKB-UniRule"/>
</dbReference>
<dbReference type="NCBIfam" id="NF000648">
    <property type="entry name" value="PRK00026.1"/>
    <property type="match status" value="1"/>
</dbReference>
<sequence>MIFHVLTLFPEIFEGVFNSSILKRAIQKNLLKINIINIRDFAQNSHKTVDDKPYGGGRGMILKVDVVERALESISASAEHTILLAPSGKKYDQKKASELSAKNSVALTCGHYEGVDARVEHFVDEVISLGDFVLTGGEIAAMAIIDSVARLVHGVIKKESLLSESFSPATSLLEYPHFTRPEEFRGLKVPKVLLSGNHAKIAKWRQEQAIKRTQKLRPDLILK</sequence>
<dbReference type="AlphaFoldDB" id="A0A1F5H7I3"/>
<feature type="binding site" evidence="15 16">
    <location>
        <position position="110"/>
    </location>
    <ligand>
        <name>S-adenosyl-L-methionine</name>
        <dbReference type="ChEBI" id="CHEBI:59789"/>
    </ligand>
</feature>
<evidence type="ECO:0000256" key="9">
    <source>
        <dbReference type="ARBA" id="ARBA00022679"/>
    </source>
</evidence>
<dbReference type="PIRSF" id="PIRSF000386">
    <property type="entry name" value="tRNA_mtase"/>
    <property type="match status" value="1"/>
</dbReference>
<comment type="subunit">
    <text evidence="4 15 17">Homodimer.</text>
</comment>
<keyword evidence="7 15" id="KW-0963">Cytoplasm</keyword>
<proteinExistence type="inferred from homology"/>
<feature type="binding site" evidence="15 16">
    <location>
        <begin position="129"/>
        <end position="134"/>
    </location>
    <ligand>
        <name>S-adenosyl-L-methionine</name>
        <dbReference type="ChEBI" id="CHEBI:59789"/>
    </ligand>
</feature>
<dbReference type="EMBL" id="MFBT01000005">
    <property type="protein sequence ID" value="OGE00123.1"/>
    <property type="molecule type" value="Genomic_DNA"/>
</dbReference>
<keyword evidence="11 15" id="KW-0819">tRNA processing</keyword>
<dbReference type="InterPro" id="IPR023148">
    <property type="entry name" value="tRNA_m1G_MeTrfase_C_sf"/>
</dbReference>
<name>A0A1F5H7I3_9BACT</name>
<dbReference type="InterPro" id="IPR029026">
    <property type="entry name" value="tRNA_m1G_MTases_N"/>
</dbReference>
<evidence type="ECO:0000256" key="13">
    <source>
        <dbReference type="ARBA" id="ARBA00033392"/>
    </source>
</evidence>
<dbReference type="Pfam" id="PF01746">
    <property type="entry name" value="tRNA_m1G_MT"/>
    <property type="match status" value="1"/>
</dbReference>
<dbReference type="InterPro" id="IPR016009">
    <property type="entry name" value="tRNA_MeTrfase_TRMD/TRM10"/>
</dbReference>
<evidence type="ECO:0000256" key="11">
    <source>
        <dbReference type="ARBA" id="ARBA00022694"/>
    </source>
</evidence>
<evidence type="ECO:0000256" key="4">
    <source>
        <dbReference type="ARBA" id="ARBA00011738"/>
    </source>
</evidence>
<evidence type="ECO:0000256" key="8">
    <source>
        <dbReference type="ARBA" id="ARBA00022603"/>
    </source>
</evidence>
<gene>
    <name evidence="15" type="primary">trmD</name>
    <name evidence="19" type="ORF">A3B54_01845</name>
</gene>
<evidence type="ECO:0000256" key="15">
    <source>
        <dbReference type="HAMAP-Rule" id="MF_00605"/>
    </source>
</evidence>